<accession>A0A2N5V5D5</accession>
<feature type="compositionally biased region" description="Polar residues" evidence="1">
    <location>
        <begin position="7"/>
        <end position="18"/>
    </location>
</feature>
<feature type="region of interest" description="Disordered" evidence="1">
    <location>
        <begin position="1"/>
        <end position="32"/>
    </location>
</feature>
<gene>
    <name evidence="2" type="ORF">PCANC_11283</name>
</gene>
<name>A0A2N5V5D5_9BASI</name>
<dbReference type="Proteomes" id="UP000235388">
    <property type="component" value="Unassembled WGS sequence"/>
</dbReference>
<proteinExistence type="predicted"/>
<evidence type="ECO:0000313" key="2">
    <source>
        <dbReference type="EMBL" id="PLW45198.1"/>
    </source>
</evidence>
<comment type="caution">
    <text evidence="2">The sequence shown here is derived from an EMBL/GenBank/DDBJ whole genome shotgun (WGS) entry which is preliminary data.</text>
</comment>
<evidence type="ECO:0000256" key="1">
    <source>
        <dbReference type="SAM" id="MobiDB-lite"/>
    </source>
</evidence>
<dbReference type="AlphaFoldDB" id="A0A2N5V5D5"/>
<protein>
    <submittedName>
        <fullName evidence="2">Uncharacterized protein</fullName>
    </submittedName>
</protein>
<dbReference type="EMBL" id="PGCJ01000130">
    <property type="protein sequence ID" value="PLW45198.1"/>
    <property type="molecule type" value="Genomic_DNA"/>
</dbReference>
<reference evidence="2 3" key="1">
    <citation type="submission" date="2017-11" db="EMBL/GenBank/DDBJ databases">
        <title>De novo assembly and phasing of dikaryotic genomes from two isolates of Puccinia coronata f. sp. avenae, the causal agent of oat crown rust.</title>
        <authorList>
            <person name="Miller M.E."/>
            <person name="Zhang Y."/>
            <person name="Omidvar V."/>
            <person name="Sperschneider J."/>
            <person name="Schwessinger B."/>
            <person name="Raley C."/>
            <person name="Palmer J.M."/>
            <person name="Garnica D."/>
            <person name="Upadhyaya N."/>
            <person name="Rathjen J."/>
            <person name="Taylor J.M."/>
            <person name="Park R.F."/>
            <person name="Dodds P.N."/>
            <person name="Hirsch C.D."/>
            <person name="Kianian S.F."/>
            <person name="Figueroa M."/>
        </authorList>
    </citation>
    <scope>NUCLEOTIDE SEQUENCE [LARGE SCALE GENOMIC DNA]</scope>
    <source>
        <strain evidence="2">12NC29</strain>
    </source>
</reference>
<sequence length="123" mass="13453">MGGVDSAGNQSSQFSSGLSRPRTDRLRGKAQSPLPARVIISVFAHHEDPQDELHWANDGRSNPSLPEGKLTSGYLVGLRIDSTGLLIKFFAQVCVYQSGDHCEYSYLSSRTSYCNTSKAEVLM</sequence>
<evidence type="ECO:0000313" key="3">
    <source>
        <dbReference type="Proteomes" id="UP000235388"/>
    </source>
</evidence>
<keyword evidence="3" id="KW-1185">Reference proteome</keyword>
<organism evidence="2 3">
    <name type="scientific">Puccinia coronata f. sp. avenae</name>
    <dbReference type="NCBI Taxonomy" id="200324"/>
    <lineage>
        <taxon>Eukaryota</taxon>
        <taxon>Fungi</taxon>
        <taxon>Dikarya</taxon>
        <taxon>Basidiomycota</taxon>
        <taxon>Pucciniomycotina</taxon>
        <taxon>Pucciniomycetes</taxon>
        <taxon>Pucciniales</taxon>
        <taxon>Pucciniaceae</taxon>
        <taxon>Puccinia</taxon>
    </lineage>
</organism>